<reference evidence="7" key="1">
    <citation type="journal article" date="2006" name="Mol. Biol. Evol.">
        <title>Evolution of the terminal regions of the Streptomyces linear chromosome.</title>
        <authorList>
            <person name="Choulet F."/>
            <person name="Aigle B."/>
            <person name="Gallois A."/>
            <person name="Mangenot S."/>
            <person name="Gerbaud C."/>
            <person name="Truong C."/>
            <person name="Francou F.X."/>
            <person name="Fourrier C."/>
            <person name="Guerineau M."/>
            <person name="Decaris B."/>
            <person name="Barbe V."/>
            <person name="Pernodet J.L."/>
            <person name="Leblond P."/>
        </authorList>
    </citation>
    <scope>NUCLEOTIDE SEQUENCE</scope>
    <source>
        <strain evidence="7">ATCC 23877</strain>
    </source>
</reference>
<dbReference type="Gene3D" id="3.40.50.1820">
    <property type="entry name" value="alpha/beta hydrolase"/>
    <property type="match status" value="1"/>
</dbReference>
<accession>A3KI61</accession>
<protein>
    <submittedName>
        <fullName evidence="7">Putative epoxide hydrolase</fullName>
    </submittedName>
</protein>
<dbReference type="PRINTS" id="PR00412">
    <property type="entry name" value="EPOXHYDRLASE"/>
</dbReference>
<evidence type="ECO:0000259" key="6">
    <source>
        <dbReference type="Pfam" id="PF06441"/>
    </source>
</evidence>
<dbReference type="SUPFAM" id="SSF53474">
    <property type="entry name" value="alpha/beta-Hydrolases"/>
    <property type="match status" value="1"/>
</dbReference>
<dbReference type="InterPro" id="IPR016292">
    <property type="entry name" value="Epoxide_hydrolase"/>
</dbReference>
<evidence type="ECO:0000256" key="5">
    <source>
        <dbReference type="SAM" id="MobiDB-lite"/>
    </source>
</evidence>
<feature type="region of interest" description="Disordered" evidence="5">
    <location>
        <begin position="22"/>
        <end position="45"/>
    </location>
</feature>
<dbReference type="PANTHER" id="PTHR21661:SF35">
    <property type="entry name" value="EPOXIDE HYDROLASE"/>
    <property type="match status" value="1"/>
</dbReference>
<dbReference type="InterPro" id="IPR010497">
    <property type="entry name" value="Epoxide_hydro_N"/>
</dbReference>
<comment type="similarity">
    <text evidence="1">Belongs to the peptidase S33 family.</text>
</comment>
<evidence type="ECO:0000256" key="1">
    <source>
        <dbReference type="ARBA" id="ARBA00010088"/>
    </source>
</evidence>
<evidence type="ECO:0000256" key="2">
    <source>
        <dbReference type="ARBA" id="ARBA00022797"/>
    </source>
</evidence>
<dbReference type="Pfam" id="PF06441">
    <property type="entry name" value="EHN"/>
    <property type="match status" value="1"/>
</dbReference>
<dbReference type="EMBL" id="AM238663">
    <property type="protein sequence ID" value="CAJ89389.1"/>
    <property type="molecule type" value="Genomic_DNA"/>
</dbReference>
<gene>
    <name evidence="7" type="ORF">SAML0402</name>
</gene>
<feature type="active site" description="Proton donor" evidence="4">
    <location>
        <position position="352"/>
    </location>
</feature>
<evidence type="ECO:0000256" key="4">
    <source>
        <dbReference type="PIRSR" id="PIRSR001112-1"/>
    </source>
</evidence>
<dbReference type="PANTHER" id="PTHR21661">
    <property type="entry name" value="EPOXIDE HYDROLASE 1-RELATED"/>
    <property type="match status" value="1"/>
</dbReference>
<keyword evidence="2" id="KW-0058">Aromatic hydrocarbons catabolism</keyword>
<dbReference type="PIRSF" id="PIRSF001112">
    <property type="entry name" value="Epoxide_hydrolase"/>
    <property type="match status" value="1"/>
</dbReference>
<dbReference type="AlphaFoldDB" id="A3KI61"/>
<dbReference type="InterPro" id="IPR029058">
    <property type="entry name" value="AB_hydrolase_fold"/>
</dbReference>
<proteinExistence type="inferred from homology"/>
<organism evidence="7">
    <name type="scientific">Streptomyces ambofaciens (strain ATCC 23877 / 3486 / DSM 40053 / JCM 4204 / NBRC 12836 / NRRL B-2516)</name>
    <dbReference type="NCBI Taxonomy" id="278992"/>
    <lineage>
        <taxon>Bacteria</taxon>
        <taxon>Bacillati</taxon>
        <taxon>Actinomycetota</taxon>
        <taxon>Actinomycetes</taxon>
        <taxon>Kitasatosporales</taxon>
        <taxon>Streptomycetaceae</taxon>
        <taxon>Streptomyces</taxon>
    </lineage>
</organism>
<feature type="active site" description="Nucleophile" evidence="4">
    <location>
        <position position="226"/>
    </location>
</feature>
<dbReference type="GO" id="GO:0004301">
    <property type="term" value="F:epoxide hydrolase activity"/>
    <property type="evidence" value="ECO:0007669"/>
    <property type="project" value="TreeGrafter"/>
</dbReference>
<feature type="domain" description="Epoxide hydrolase N-terminal" evidence="6">
    <location>
        <begin position="49"/>
        <end position="160"/>
    </location>
</feature>
<evidence type="ECO:0000256" key="3">
    <source>
        <dbReference type="ARBA" id="ARBA00022801"/>
    </source>
</evidence>
<dbReference type="InterPro" id="IPR000639">
    <property type="entry name" value="Epox_hydrolase-like"/>
</dbReference>
<name>A3KI61_STRA7</name>
<dbReference type="GO" id="GO:0097176">
    <property type="term" value="P:epoxide metabolic process"/>
    <property type="evidence" value="ECO:0007669"/>
    <property type="project" value="TreeGrafter"/>
</dbReference>
<keyword evidence="3 7" id="KW-0378">Hydrolase</keyword>
<sequence length="430" mass="47904">MHGTTLAGCALRLRVLEPSEPVLEPPQPVRYRSKPVPRRPGGPVPSDVQAFEAHATDTDLDDLRARLAAARLPEAETVCRTEPGPRRWEQGVPLADLADVVEYWRTGYDWRAFEARLHRIGQFRTTIDGVGIHFLHRRSSRADATPLIVTHGWPGSIAEFTDVVDELADPDDADAPAFHVVVPSLPGFGYSDKPATTGWGIEKIAAAWVELMGRLGYSRFAAHGGDWGGVITTVLGGRFPAHVLGIHSTFAEAPPGLTTDGLTAAERAWAEDTRDFWRHRAAYAQQQATRPQTIGYSLVDSPVGLLAWILDKFAEWTDTEDSPFETISRDRILDDVTLYWLTRTGASSARIYYESHQSLDPELRVDVPSAISMYPRDIEKCPRPWARERYRRIVRWRSPEAGGHFPSLEVPEYFVKDLREGLAAVLAAGR</sequence>
<evidence type="ECO:0000313" key="7">
    <source>
        <dbReference type="EMBL" id="CAJ89389.1"/>
    </source>
</evidence>
<feature type="active site" description="Proton acceptor" evidence="4">
    <location>
        <position position="404"/>
    </location>
</feature>